<name>A0A2S9GYA5_9BURK</name>
<sequence>MLNPLRNVVSRLCGARLHLGITTKGIALARTSGGWNKKISLLADQALSSDQLKNQCDALLTLPSCTTLPLLVTLSDEWGHLFMVTPPHNAEHYSDLVAAATMRFQALYGKVSADWQINADWQVDRPFLACAYPRSLLNTLQQIAQERRMPLLSVRPYFVTVWNQWSSKLKPNNWFGVVQDATLTLGITSELHPQHLIGIRTIAIPTHGQNRDWIAEQLTRTALQHNVTAPKQIQVVGNQHHYWGDKAATPVVDQLVLNLVEQQNQSSTVASLPQILSPARQLIYCGVGA</sequence>
<accession>A0A2S9GYA5</accession>
<organism evidence="1 2">
    <name type="scientific">Solimicrobium silvestre</name>
    <dbReference type="NCBI Taxonomy" id="2099400"/>
    <lineage>
        <taxon>Bacteria</taxon>
        <taxon>Pseudomonadati</taxon>
        <taxon>Pseudomonadota</taxon>
        <taxon>Betaproteobacteria</taxon>
        <taxon>Burkholderiales</taxon>
        <taxon>Oxalobacteraceae</taxon>
        <taxon>Solimicrobium</taxon>
    </lineage>
</organism>
<protein>
    <submittedName>
        <fullName evidence="1">Uncharacterized protein</fullName>
    </submittedName>
</protein>
<evidence type="ECO:0000313" key="1">
    <source>
        <dbReference type="EMBL" id="PRC92699.1"/>
    </source>
</evidence>
<gene>
    <name evidence="1" type="ORF">S2091_2754</name>
</gene>
<keyword evidence="2" id="KW-1185">Reference proteome</keyword>
<dbReference type="Proteomes" id="UP000237839">
    <property type="component" value="Unassembled WGS sequence"/>
</dbReference>
<dbReference type="OrthoDB" id="8560701at2"/>
<reference evidence="1 2" key="1">
    <citation type="submission" date="2018-02" db="EMBL/GenBank/DDBJ databases">
        <title>Solimicrobium silvestre gen. nov., sp. nov., isolated from alpine forest soil.</title>
        <authorList>
            <person name="Margesin R."/>
            <person name="Albuquerque L."/>
            <person name="Zhang D.-C."/>
            <person name="Froufe H.J.C."/>
            <person name="Severino R."/>
            <person name="Roxo I."/>
            <person name="Egas C."/>
            <person name="Da Costa M.S."/>
        </authorList>
    </citation>
    <scope>NUCLEOTIDE SEQUENCE [LARGE SCALE GENOMIC DNA]</scope>
    <source>
        <strain evidence="1 2">S20-91</strain>
    </source>
</reference>
<dbReference type="RefSeq" id="WP_105532508.1">
    <property type="nucleotide sequence ID" value="NZ_PUGF01000012.1"/>
</dbReference>
<dbReference type="AlphaFoldDB" id="A0A2S9GYA5"/>
<evidence type="ECO:0000313" key="2">
    <source>
        <dbReference type="Proteomes" id="UP000237839"/>
    </source>
</evidence>
<proteinExistence type="predicted"/>
<dbReference type="EMBL" id="PUGF01000012">
    <property type="protein sequence ID" value="PRC92699.1"/>
    <property type="molecule type" value="Genomic_DNA"/>
</dbReference>
<comment type="caution">
    <text evidence="1">The sequence shown here is derived from an EMBL/GenBank/DDBJ whole genome shotgun (WGS) entry which is preliminary data.</text>
</comment>